<comment type="caution">
    <text evidence="2">The sequence shown here is derived from an EMBL/GenBank/DDBJ whole genome shotgun (WGS) entry which is preliminary data.</text>
</comment>
<organism evidence="2 3">
    <name type="scientific">Ramazzottius varieornatus</name>
    <name type="common">Water bear</name>
    <name type="synonym">Tardigrade</name>
    <dbReference type="NCBI Taxonomy" id="947166"/>
    <lineage>
        <taxon>Eukaryota</taxon>
        <taxon>Metazoa</taxon>
        <taxon>Ecdysozoa</taxon>
        <taxon>Tardigrada</taxon>
        <taxon>Eutardigrada</taxon>
        <taxon>Parachela</taxon>
        <taxon>Hypsibioidea</taxon>
        <taxon>Ramazzottiidae</taxon>
        <taxon>Ramazzottius</taxon>
    </lineage>
</organism>
<sequence length="131" mass="14627">MAPTLDARFKNRKVESPKVRPERQKSPLDNTVPSVEEDDGDSPGTYMPIPMIVRYGANKEMYVNPNAGFASVMDYVREKLSASSIIDVAPSSPKAEKRGQTPMPFDREPSVIRSTAKKTARRSREKSRGNK</sequence>
<keyword evidence="3" id="KW-1185">Reference proteome</keyword>
<dbReference type="Proteomes" id="UP000186922">
    <property type="component" value="Unassembled WGS sequence"/>
</dbReference>
<reference evidence="2 3" key="1">
    <citation type="journal article" date="2016" name="Nat. Commun.">
        <title>Extremotolerant tardigrade genome and improved radiotolerance of human cultured cells by tardigrade-unique protein.</title>
        <authorList>
            <person name="Hashimoto T."/>
            <person name="Horikawa D.D."/>
            <person name="Saito Y."/>
            <person name="Kuwahara H."/>
            <person name="Kozuka-Hata H."/>
            <person name="Shin-I T."/>
            <person name="Minakuchi Y."/>
            <person name="Ohishi K."/>
            <person name="Motoyama A."/>
            <person name="Aizu T."/>
            <person name="Enomoto A."/>
            <person name="Kondo K."/>
            <person name="Tanaka S."/>
            <person name="Hara Y."/>
            <person name="Koshikawa S."/>
            <person name="Sagara H."/>
            <person name="Miura T."/>
            <person name="Yokobori S."/>
            <person name="Miyagawa K."/>
            <person name="Suzuki Y."/>
            <person name="Kubo T."/>
            <person name="Oyama M."/>
            <person name="Kohara Y."/>
            <person name="Fujiyama A."/>
            <person name="Arakawa K."/>
            <person name="Katayama T."/>
            <person name="Toyoda A."/>
            <person name="Kunieda T."/>
        </authorList>
    </citation>
    <scope>NUCLEOTIDE SEQUENCE [LARGE SCALE GENOMIC DNA]</scope>
    <source>
        <strain evidence="2 3">YOKOZUNA-1</strain>
    </source>
</reference>
<evidence type="ECO:0000313" key="2">
    <source>
        <dbReference type="EMBL" id="GAV05684.1"/>
    </source>
</evidence>
<dbReference type="EMBL" id="BDGG01000012">
    <property type="protein sequence ID" value="GAV05684.1"/>
    <property type="molecule type" value="Genomic_DNA"/>
</dbReference>
<feature type="compositionally biased region" description="Basic and acidic residues" evidence="1">
    <location>
        <begin position="7"/>
        <end position="26"/>
    </location>
</feature>
<feature type="compositionally biased region" description="Basic and acidic residues" evidence="1">
    <location>
        <begin position="94"/>
        <end position="110"/>
    </location>
</feature>
<feature type="region of interest" description="Disordered" evidence="1">
    <location>
        <begin position="87"/>
        <end position="131"/>
    </location>
</feature>
<evidence type="ECO:0000256" key="1">
    <source>
        <dbReference type="SAM" id="MobiDB-lite"/>
    </source>
</evidence>
<feature type="region of interest" description="Disordered" evidence="1">
    <location>
        <begin position="1"/>
        <end position="46"/>
    </location>
</feature>
<gene>
    <name evidence="2" type="primary">RvY_15777-1</name>
    <name evidence="2" type="synonym">RvY_15777.1</name>
    <name evidence="2" type="ORF">RvY_15777</name>
</gene>
<name>A0A1D1W2U1_RAMVA</name>
<evidence type="ECO:0000313" key="3">
    <source>
        <dbReference type="Proteomes" id="UP000186922"/>
    </source>
</evidence>
<protein>
    <submittedName>
        <fullName evidence="2">Uncharacterized protein</fullName>
    </submittedName>
</protein>
<accession>A0A1D1W2U1</accession>
<feature type="compositionally biased region" description="Basic residues" evidence="1">
    <location>
        <begin position="115"/>
        <end position="125"/>
    </location>
</feature>
<proteinExistence type="predicted"/>
<dbReference type="AlphaFoldDB" id="A0A1D1W2U1"/>